<feature type="domain" description="Lipid/polyisoprenoid-binding YceI-like" evidence="1">
    <location>
        <begin position="9"/>
        <end position="174"/>
    </location>
</feature>
<evidence type="ECO:0000259" key="1">
    <source>
        <dbReference type="SMART" id="SM00867"/>
    </source>
</evidence>
<dbReference type="PANTHER" id="PTHR34406:SF1">
    <property type="entry name" value="PROTEIN YCEI"/>
    <property type="match status" value="1"/>
</dbReference>
<dbReference type="SMART" id="SM00867">
    <property type="entry name" value="YceI"/>
    <property type="match status" value="1"/>
</dbReference>
<keyword evidence="3" id="KW-1185">Reference proteome</keyword>
<dbReference type="Gene3D" id="2.40.128.110">
    <property type="entry name" value="Lipid/polyisoprenoid-binding, YceI-like"/>
    <property type="match status" value="1"/>
</dbReference>
<name>A0A9X1ZB26_9GAMM</name>
<reference evidence="2" key="1">
    <citation type="submission" date="2022-01" db="EMBL/GenBank/DDBJ databases">
        <title>Whole genome-based taxonomy of the Shewanellaceae.</title>
        <authorList>
            <person name="Martin-Rodriguez A.J."/>
        </authorList>
    </citation>
    <scope>NUCLEOTIDE SEQUENCE</scope>
    <source>
        <strain evidence="2">KCTC 23973</strain>
    </source>
</reference>
<evidence type="ECO:0000313" key="2">
    <source>
        <dbReference type="EMBL" id="MCL1138954.1"/>
    </source>
</evidence>
<evidence type="ECO:0000313" key="3">
    <source>
        <dbReference type="Proteomes" id="UP001139293"/>
    </source>
</evidence>
<proteinExistence type="predicted"/>
<dbReference type="InterPro" id="IPR007372">
    <property type="entry name" value="Lipid/polyisoprenoid-bd_YceI"/>
</dbReference>
<sequence length="176" mass="19067">MTNIVQAADYKIDTEGAHASIEFKVSHLGYSFVVGRFNQFEGEFSFDADKITDAKVNVTIDTASVDSNHAERDKHLRSSDFLNTGKFPKASFVSTSAIDKGDGNFVINGEFTFNGVTNPLAIDAQMIGEGQDPWGGYRSGFVGSTEFALKDYDVKVDLGPASANVILDLVVEGIRL</sequence>
<dbReference type="AlphaFoldDB" id="A0A9X1ZB26"/>
<dbReference type="Pfam" id="PF04264">
    <property type="entry name" value="YceI"/>
    <property type="match status" value="1"/>
</dbReference>
<dbReference type="SUPFAM" id="SSF101874">
    <property type="entry name" value="YceI-like"/>
    <property type="match status" value="1"/>
</dbReference>
<dbReference type="PANTHER" id="PTHR34406">
    <property type="entry name" value="PROTEIN YCEI"/>
    <property type="match status" value="1"/>
</dbReference>
<dbReference type="InterPro" id="IPR036761">
    <property type="entry name" value="TTHA0802/YceI-like_sf"/>
</dbReference>
<gene>
    <name evidence="2" type="ORF">L2740_10415</name>
</gene>
<dbReference type="Proteomes" id="UP001139293">
    <property type="component" value="Unassembled WGS sequence"/>
</dbReference>
<comment type="caution">
    <text evidence="2">The sequence shown here is derived from an EMBL/GenBank/DDBJ whole genome shotgun (WGS) entry which is preliminary data.</text>
</comment>
<organism evidence="2 3">
    <name type="scientific">Shewanella pneumatophori</name>
    <dbReference type="NCBI Taxonomy" id="314092"/>
    <lineage>
        <taxon>Bacteria</taxon>
        <taxon>Pseudomonadati</taxon>
        <taxon>Pseudomonadota</taxon>
        <taxon>Gammaproteobacteria</taxon>
        <taxon>Alteromonadales</taxon>
        <taxon>Shewanellaceae</taxon>
        <taxon>Shewanella</taxon>
    </lineage>
</organism>
<dbReference type="EMBL" id="JAKILB010000005">
    <property type="protein sequence ID" value="MCL1138954.1"/>
    <property type="molecule type" value="Genomic_DNA"/>
</dbReference>
<accession>A0A9X1ZB26</accession>
<protein>
    <submittedName>
        <fullName evidence="2">YceI family protein</fullName>
    </submittedName>
</protein>
<dbReference type="NCBIfam" id="NF002994">
    <property type="entry name" value="PRK03757.1"/>
    <property type="match status" value="1"/>
</dbReference>